<dbReference type="AlphaFoldDB" id="A0A3G2T585"/>
<reference evidence="3 4" key="1">
    <citation type="submission" date="2018-10" db="EMBL/GenBank/DDBJ databases">
        <title>The complete genome of Acinetobacter wuhouensis strain WCHAW010062.</title>
        <authorList>
            <person name="Hu Y."/>
            <person name="Long H."/>
            <person name="Feng Y."/>
            <person name="Zong Z."/>
        </authorList>
    </citation>
    <scope>NUCLEOTIDE SEQUENCE [LARGE SCALE GENOMIC DNA]</scope>
    <source>
        <strain evidence="3 4">WCHAW010062</strain>
    </source>
</reference>
<keyword evidence="3" id="KW-0689">Ribosomal protein</keyword>
<gene>
    <name evidence="3" type="ORF">CDG68_17950</name>
</gene>
<name>A0A3G2T585_9GAMM</name>
<keyword evidence="2" id="KW-0472">Membrane</keyword>
<dbReference type="GO" id="GO:0005840">
    <property type="term" value="C:ribosome"/>
    <property type="evidence" value="ECO:0007669"/>
    <property type="project" value="UniProtKB-KW"/>
</dbReference>
<proteinExistence type="predicted"/>
<dbReference type="RefSeq" id="WP_087552327.1">
    <property type="nucleotide sequence ID" value="NZ_CP033133.1"/>
</dbReference>
<keyword evidence="3" id="KW-0687">Ribonucleoprotein</keyword>
<organism evidence="3 4">
    <name type="scientific">Acinetobacter wuhouensis</name>
    <dbReference type="NCBI Taxonomy" id="1879050"/>
    <lineage>
        <taxon>Bacteria</taxon>
        <taxon>Pseudomonadati</taxon>
        <taxon>Pseudomonadota</taxon>
        <taxon>Gammaproteobacteria</taxon>
        <taxon>Moraxellales</taxon>
        <taxon>Moraxellaceae</taxon>
        <taxon>Acinetobacter</taxon>
    </lineage>
</organism>
<evidence type="ECO:0000256" key="2">
    <source>
        <dbReference type="SAM" id="Phobius"/>
    </source>
</evidence>
<sequence length="206" mass="24034">MPQFSPQQRQEVFSLLQQNRKVEAVKWVKEHSDLGLKESKDWVEQLIENPNFDDSDSHHLDSGNLDFEPDETLYPLHSSTYKALQSQYDTGEIYIFYQDGRKELIDEDHPEWDAIMDQFAHGEHFETADEFLDAMEVRNEEIFHRDYQSDTTNTSQNQHSYSRPMSTQTQPVGIEDQSKKNGLSRLVMIIVIVIIAVMAYQFIGKS</sequence>
<protein>
    <submittedName>
        <fullName evidence="3">50S ribosomal protein L7/L12</fullName>
    </submittedName>
</protein>
<dbReference type="Gene3D" id="3.30.1390.10">
    <property type="match status" value="1"/>
</dbReference>
<accession>A0A3G2T585</accession>
<evidence type="ECO:0000256" key="1">
    <source>
        <dbReference type="SAM" id="MobiDB-lite"/>
    </source>
</evidence>
<keyword evidence="2" id="KW-1133">Transmembrane helix</keyword>
<feature type="region of interest" description="Disordered" evidence="1">
    <location>
        <begin position="145"/>
        <end position="176"/>
    </location>
</feature>
<dbReference type="Proteomes" id="UP000279962">
    <property type="component" value="Chromosome"/>
</dbReference>
<dbReference type="EMBL" id="CP033133">
    <property type="protein sequence ID" value="AYO55418.1"/>
    <property type="molecule type" value="Genomic_DNA"/>
</dbReference>
<evidence type="ECO:0000313" key="3">
    <source>
        <dbReference type="EMBL" id="AYO55418.1"/>
    </source>
</evidence>
<dbReference type="InterPro" id="IPR014719">
    <property type="entry name" value="Ribosomal_bL12_C/ClpS-like"/>
</dbReference>
<feature type="transmembrane region" description="Helical" evidence="2">
    <location>
        <begin position="186"/>
        <end position="203"/>
    </location>
</feature>
<evidence type="ECO:0000313" key="4">
    <source>
        <dbReference type="Proteomes" id="UP000279962"/>
    </source>
</evidence>
<keyword evidence="2" id="KW-0812">Transmembrane</keyword>
<feature type="compositionally biased region" description="Polar residues" evidence="1">
    <location>
        <begin position="149"/>
        <end position="171"/>
    </location>
</feature>